<keyword evidence="9" id="KW-0460">Magnesium</keyword>
<dbReference type="Gene3D" id="1.20.970.10">
    <property type="entry name" value="Transferase, Pyrimidine Nucleoside Phosphorylase, Chain C"/>
    <property type="match status" value="1"/>
</dbReference>
<feature type="binding site" evidence="9">
    <location>
        <position position="166"/>
    </location>
    <ligand>
        <name>anthranilate</name>
        <dbReference type="ChEBI" id="CHEBI:16567"/>
        <label>2</label>
    </ligand>
</feature>
<feature type="binding site" evidence="9">
    <location>
        <position position="225"/>
    </location>
    <ligand>
        <name>Mg(2+)</name>
        <dbReference type="ChEBI" id="CHEBI:18420"/>
        <label>2</label>
    </ligand>
</feature>
<dbReference type="Pfam" id="PF00591">
    <property type="entry name" value="Glycos_transf_3"/>
    <property type="match status" value="1"/>
</dbReference>
<dbReference type="SUPFAM" id="SSF52418">
    <property type="entry name" value="Nucleoside phosphorylase/phosphoribosyltransferase catalytic domain"/>
    <property type="match status" value="1"/>
</dbReference>
<feature type="binding site" evidence="9">
    <location>
        <begin position="108"/>
        <end position="116"/>
    </location>
    <ligand>
        <name>5-phospho-alpha-D-ribose 1-diphosphate</name>
        <dbReference type="ChEBI" id="CHEBI:58017"/>
    </ligand>
</feature>
<dbReference type="PANTHER" id="PTHR43285:SF2">
    <property type="entry name" value="ANTHRANILATE PHOSPHORIBOSYLTRANSFERASE"/>
    <property type="match status" value="1"/>
</dbReference>
<comment type="cofactor">
    <cofactor evidence="9">
        <name>Mg(2+)</name>
        <dbReference type="ChEBI" id="CHEBI:18420"/>
    </cofactor>
    <text evidence="9">Binds 2 magnesium ions per monomer.</text>
</comment>
<accession>A0A833LWE8</accession>
<dbReference type="GO" id="GO:0005829">
    <property type="term" value="C:cytosol"/>
    <property type="evidence" value="ECO:0007669"/>
    <property type="project" value="TreeGrafter"/>
</dbReference>
<dbReference type="InterPro" id="IPR017459">
    <property type="entry name" value="Glycosyl_Trfase_fam3_N_dom"/>
</dbReference>
<evidence type="ECO:0000259" key="11">
    <source>
        <dbReference type="Pfam" id="PF02885"/>
    </source>
</evidence>
<dbReference type="UniPathway" id="UPA00035">
    <property type="reaction ID" value="UER00041"/>
</dbReference>
<dbReference type="GO" id="GO:0000162">
    <property type="term" value="P:L-tryptophan biosynthetic process"/>
    <property type="evidence" value="ECO:0007669"/>
    <property type="project" value="UniProtKB-UniRule"/>
</dbReference>
<dbReference type="NCBIfam" id="TIGR01245">
    <property type="entry name" value="trpD"/>
    <property type="match status" value="1"/>
</dbReference>
<comment type="subunit">
    <text evidence="9">Homodimer.</text>
</comment>
<feature type="domain" description="Glycosyl transferase family 3" evidence="10">
    <location>
        <begin position="74"/>
        <end position="326"/>
    </location>
</feature>
<reference evidence="12 13" key="1">
    <citation type="submission" date="2019-10" db="EMBL/GenBank/DDBJ databases">
        <title>Extracellular Electron Transfer in a Candidatus Methanoperedens spp. Enrichment Culture.</title>
        <authorList>
            <person name="Berger S."/>
            <person name="Rangel Shaw D."/>
            <person name="Berben T."/>
            <person name="In 'T Zandt M."/>
            <person name="Frank J."/>
            <person name="Reimann J."/>
            <person name="Jetten M.S.M."/>
            <person name="Welte C.U."/>
        </authorList>
    </citation>
    <scope>NUCLEOTIDE SEQUENCE [LARGE SCALE GENOMIC DNA]</scope>
    <source>
        <strain evidence="12">SB12</strain>
    </source>
</reference>
<feature type="binding site" evidence="9">
    <location>
        <position position="80"/>
    </location>
    <ligand>
        <name>5-phospho-alpha-D-ribose 1-diphosphate</name>
        <dbReference type="ChEBI" id="CHEBI:58017"/>
    </ligand>
</feature>
<dbReference type="AlphaFoldDB" id="A0A833LWE8"/>
<feature type="binding site" evidence="9">
    <location>
        <begin position="83"/>
        <end position="84"/>
    </location>
    <ligand>
        <name>5-phospho-alpha-D-ribose 1-diphosphate</name>
        <dbReference type="ChEBI" id="CHEBI:58017"/>
    </ligand>
</feature>
<dbReference type="Gene3D" id="3.40.1030.10">
    <property type="entry name" value="Nucleoside phosphorylase/phosphoribosyltransferase catalytic domain"/>
    <property type="match status" value="1"/>
</dbReference>
<evidence type="ECO:0000256" key="5">
    <source>
        <dbReference type="ARBA" id="ARBA00022822"/>
    </source>
</evidence>
<dbReference type="FunFam" id="3.40.1030.10:FF:000002">
    <property type="entry name" value="Anthranilate phosphoribosyltransferase"/>
    <property type="match status" value="1"/>
</dbReference>
<feature type="binding site" evidence="9">
    <location>
        <position position="111"/>
    </location>
    <ligand>
        <name>anthranilate</name>
        <dbReference type="ChEBI" id="CHEBI:16567"/>
        <label>1</label>
    </ligand>
</feature>
<comment type="function">
    <text evidence="9">Catalyzes the transfer of the phosphoribosyl group of 5-phosphorylribose-1-pyrophosphate (PRPP) to anthranilate to yield N-(5'-phosphoribosyl)-anthranilate (PRA).</text>
</comment>
<comment type="similarity">
    <text evidence="8">In the C-terminal section; belongs to the anthranilate phosphoribosyltransferase family.</text>
</comment>
<proteinExistence type="inferred from homology"/>
<comment type="caution">
    <text evidence="9">Lacks conserved residue(s) required for the propagation of feature annotation.</text>
</comment>
<feature type="binding site" evidence="9">
    <location>
        <position position="80"/>
    </location>
    <ligand>
        <name>anthranilate</name>
        <dbReference type="ChEBI" id="CHEBI:16567"/>
        <label>1</label>
    </ligand>
</feature>
<dbReference type="EC" id="2.4.2.18" evidence="9"/>
<feature type="domain" description="Glycosyl transferase family 3 N-terminal" evidence="11">
    <location>
        <begin position="3"/>
        <end position="64"/>
    </location>
</feature>
<dbReference type="InterPro" id="IPR000312">
    <property type="entry name" value="Glycosyl_Trfase_fam3"/>
</dbReference>
<keyword evidence="6 9" id="KW-0057">Aromatic amino acid biosynthesis</keyword>
<evidence type="ECO:0000256" key="4">
    <source>
        <dbReference type="ARBA" id="ARBA00022679"/>
    </source>
</evidence>
<evidence type="ECO:0000256" key="3">
    <source>
        <dbReference type="ARBA" id="ARBA00022676"/>
    </source>
</evidence>
<feature type="binding site" evidence="9">
    <location>
        <position position="226"/>
    </location>
    <ligand>
        <name>Mg(2+)</name>
        <dbReference type="ChEBI" id="CHEBI:18420"/>
        <label>2</label>
    </ligand>
</feature>
<gene>
    <name evidence="9 12" type="primary">trpD</name>
    <name evidence="12" type="ORF">F9K24_16085</name>
</gene>
<dbReference type="InterPro" id="IPR035902">
    <property type="entry name" value="Nuc_phospho_transferase"/>
</dbReference>
<dbReference type="InterPro" id="IPR005940">
    <property type="entry name" value="Anthranilate_Pribosyl_Tfrase"/>
</dbReference>
<dbReference type="InterPro" id="IPR036320">
    <property type="entry name" value="Glycosyl_Trfase_fam3_N_dom_sf"/>
</dbReference>
<evidence type="ECO:0000256" key="9">
    <source>
        <dbReference type="HAMAP-Rule" id="MF_00211"/>
    </source>
</evidence>
<dbReference type="GO" id="GO:0004048">
    <property type="term" value="F:anthranilate phosphoribosyltransferase activity"/>
    <property type="evidence" value="ECO:0007669"/>
    <property type="project" value="UniProtKB-UniRule"/>
</dbReference>
<feature type="binding site" evidence="9">
    <location>
        <position position="92"/>
    </location>
    <ligand>
        <name>Mg(2+)</name>
        <dbReference type="ChEBI" id="CHEBI:18420"/>
        <label>1</label>
    </ligand>
</feature>
<evidence type="ECO:0000256" key="1">
    <source>
        <dbReference type="ARBA" id="ARBA00004907"/>
    </source>
</evidence>
<name>A0A833LWE8_9LEPT</name>
<evidence type="ECO:0000256" key="7">
    <source>
        <dbReference type="ARBA" id="ARBA00052328"/>
    </source>
</evidence>
<evidence type="ECO:0000313" key="12">
    <source>
        <dbReference type="EMBL" id="KAB2930754.1"/>
    </source>
</evidence>
<comment type="catalytic activity">
    <reaction evidence="7 9">
        <text>N-(5-phospho-beta-D-ribosyl)anthranilate + diphosphate = 5-phospho-alpha-D-ribose 1-diphosphate + anthranilate</text>
        <dbReference type="Rhea" id="RHEA:11768"/>
        <dbReference type="ChEBI" id="CHEBI:16567"/>
        <dbReference type="ChEBI" id="CHEBI:18277"/>
        <dbReference type="ChEBI" id="CHEBI:33019"/>
        <dbReference type="ChEBI" id="CHEBI:58017"/>
        <dbReference type="EC" id="2.4.2.18"/>
    </reaction>
</comment>
<keyword evidence="2 9" id="KW-0028">Amino-acid biosynthesis</keyword>
<comment type="caution">
    <text evidence="12">The sequence shown here is derived from an EMBL/GenBank/DDBJ whole genome shotgun (WGS) entry which is preliminary data.</text>
</comment>
<feature type="binding site" evidence="9">
    <location>
        <position position="120"/>
    </location>
    <ligand>
        <name>5-phospho-alpha-D-ribose 1-diphosphate</name>
        <dbReference type="ChEBI" id="CHEBI:58017"/>
    </ligand>
</feature>
<protein>
    <recommendedName>
        <fullName evidence="9">Anthranilate phosphoribosyltransferase</fullName>
        <ecNumber evidence="9">2.4.2.18</ecNumber>
    </recommendedName>
</protein>
<dbReference type="PANTHER" id="PTHR43285">
    <property type="entry name" value="ANTHRANILATE PHOSPHORIBOSYLTRANSFERASE"/>
    <property type="match status" value="1"/>
</dbReference>
<evidence type="ECO:0000313" key="13">
    <source>
        <dbReference type="Proteomes" id="UP000460298"/>
    </source>
</evidence>
<keyword evidence="4 9" id="KW-0808">Transferase</keyword>
<dbReference type="HAMAP" id="MF_00211">
    <property type="entry name" value="TrpD"/>
    <property type="match status" value="1"/>
</dbReference>
<evidence type="ECO:0000256" key="2">
    <source>
        <dbReference type="ARBA" id="ARBA00022605"/>
    </source>
</evidence>
<keyword evidence="5 9" id="KW-0822">Tryptophan biosynthesis</keyword>
<comment type="pathway">
    <text evidence="1 9">Amino-acid biosynthesis; L-tryptophan biosynthesis; L-tryptophan from chorismate: step 2/5.</text>
</comment>
<keyword evidence="3 9" id="KW-0328">Glycosyltransferase</keyword>
<evidence type="ECO:0000256" key="8">
    <source>
        <dbReference type="ARBA" id="ARBA00061188"/>
    </source>
</evidence>
<comment type="similarity">
    <text evidence="9">Belongs to the anthranilate phosphoribosyltransferase family.</text>
</comment>
<sequence>MIDYLKKVMQGEDLTSDEALRSMTEIMTGQAGEIRTAGFLIALALKGETGEEIESFARAMRKAAKPWPSREKFDIVDTCGTGGDASSLLNISTIAALVVSSMGFKVAKHGNRAVSSPTGSADVLEELGINLEIPHEESVEALNEIGMCFLFAPAWHPAMRFAAPVRKALGVRTVFNILGPITNPAPITHQLMGVYDRKFLAPVARALVGLGRKRAYVIHSHDGLDEISISAPTDFIFIDNGRIQSEGTWRPEDFGIDPTPIDSLRVADRKQSAERFERILKGEGDAVENMMVSVNAGAVISLLREDLNIADARALVLDHLKSGKAMETLDRWRAFRNNSGSVTSVGS</sequence>
<dbReference type="Proteomes" id="UP000460298">
    <property type="component" value="Unassembled WGS sequence"/>
</dbReference>
<dbReference type="SUPFAM" id="SSF47648">
    <property type="entry name" value="Nucleoside phosphorylase/phosphoribosyltransferase N-terminal domain"/>
    <property type="match status" value="1"/>
</dbReference>
<organism evidence="12 13">
    <name type="scientific">Leptonema illini</name>
    <dbReference type="NCBI Taxonomy" id="183"/>
    <lineage>
        <taxon>Bacteria</taxon>
        <taxon>Pseudomonadati</taxon>
        <taxon>Spirochaetota</taxon>
        <taxon>Spirochaetia</taxon>
        <taxon>Leptospirales</taxon>
        <taxon>Leptospiraceae</taxon>
        <taxon>Leptonema</taxon>
    </lineage>
</organism>
<keyword evidence="9" id="KW-0479">Metal-binding</keyword>
<evidence type="ECO:0000259" key="10">
    <source>
        <dbReference type="Pfam" id="PF00591"/>
    </source>
</evidence>
<dbReference type="Pfam" id="PF02885">
    <property type="entry name" value="Glycos_trans_3N"/>
    <property type="match status" value="1"/>
</dbReference>
<feature type="binding site" evidence="9">
    <location>
        <position position="226"/>
    </location>
    <ligand>
        <name>Mg(2+)</name>
        <dbReference type="ChEBI" id="CHEBI:18420"/>
        <label>1</label>
    </ligand>
</feature>
<evidence type="ECO:0000256" key="6">
    <source>
        <dbReference type="ARBA" id="ARBA00023141"/>
    </source>
</evidence>
<dbReference type="EMBL" id="WBUI01000018">
    <property type="protein sequence ID" value="KAB2930754.1"/>
    <property type="molecule type" value="Genomic_DNA"/>
</dbReference>
<dbReference type="GO" id="GO:0000287">
    <property type="term" value="F:magnesium ion binding"/>
    <property type="evidence" value="ECO:0007669"/>
    <property type="project" value="UniProtKB-UniRule"/>
</dbReference>
<feature type="binding site" evidence="9">
    <location>
        <begin position="90"/>
        <end position="93"/>
    </location>
    <ligand>
        <name>5-phospho-alpha-D-ribose 1-diphosphate</name>
        <dbReference type="ChEBI" id="CHEBI:58017"/>
    </ligand>
</feature>